<dbReference type="OrthoDB" id="5342089at2"/>
<feature type="modified residue" description="N6-(pyridoxal phosphate)lysine" evidence="4">
    <location>
        <position position="198"/>
    </location>
</feature>
<evidence type="ECO:0000256" key="3">
    <source>
        <dbReference type="PIRSR" id="PIRSR000390-1"/>
    </source>
</evidence>
<dbReference type="PIRSF" id="PIRSF000390">
    <property type="entry name" value="PLP_StrS"/>
    <property type="match status" value="1"/>
</dbReference>
<proteinExistence type="inferred from homology"/>
<keyword evidence="2" id="KW-0045">Antibiotic biosynthesis</keyword>
<sequence length="417" mass="45635">MTSALALLGGTPTVTTPEPHFTWPPVTSSTVEAVRRQLGDAISIYDRSGVIADLEDALADYFGVRHVVLTSSGTTALHSLYAACGIGPGDEVIVPAYTFFATVTPLLHLGAIPVLAECDETGNLNPEDVLRRITPKTTAIMATHLWGLPADMHALKVLADEHQLLLLEDGSHAHGASIDGQRVGTFGHAAAFSMNGPKPLSAGEGGFVLTDNQDVFHRVLLHGQYNKRCRNELPTAHPLYRYAVTGMGLKFRIHPLAARIALEQLDHLNDYLDGRARVAAHLHEQLAELPGITVPQPPLRVRSAWYGLPLRYHQRELGGLPPERFHQALQAEGCHEVDRPGSTCPLNLLPLFQAPGALFPAYVGRLGYAPGDFPVAEELHRNTLKLPVWHREEDMPLVDQYIEGIRKVTEHHRDLQG</sequence>
<name>A0A1I1CAY0_9PSEU</name>
<dbReference type="GO" id="GO:0000271">
    <property type="term" value="P:polysaccharide biosynthetic process"/>
    <property type="evidence" value="ECO:0007669"/>
    <property type="project" value="TreeGrafter"/>
</dbReference>
<protein>
    <submittedName>
        <fullName evidence="6">dTDP-4-amino-4,6-dideoxygalactose transaminase</fullName>
    </submittedName>
</protein>
<accession>A0A1I1CAY0</accession>
<gene>
    <name evidence="6" type="ORF">SAMN05216266_12340</name>
</gene>
<organism evidence="6 7">
    <name type="scientific">Amycolatopsis marina</name>
    <dbReference type="NCBI Taxonomy" id="490629"/>
    <lineage>
        <taxon>Bacteria</taxon>
        <taxon>Bacillati</taxon>
        <taxon>Actinomycetota</taxon>
        <taxon>Actinomycetes</taxon>
        <taxon>Pseudonocardiales</taxon>
        <taxon>Pseudonocardiaceae</taxon>
        <taxon>Amycolatopsis</taxon>
    </lineage>
</organism>
<dbReference type="GO" id="GO:0017000">
    <property type="term" value="P:antibiotic biosynthetic process"/>
    <property type="evidence" value="ECO:0007669"/>
    <property type="project" value="UniProtKB-KW"/>
</dbReference>
<comment type="similarity">
    <text evidence="5">Belongs to the DegT/DnrJ/EryC1 family.</text>
</comment>
<reference evidence="7" key="1">
    <citation type="submission" date="2016-10" db="EMBL/GenBank/DDBJ databases">
        <authorList>
            <person name="Varghese N."/>
            <person name="Submissions S."/>
        </authorList>
    </citation>
    <scope>NUCLEOTIDE SEQUENCE [LARGE SCALE GENOMIC DNA]</scope>
    <source>
        <strain evidence="7">CGMCC 4.3568</strain>
    </source>
</reference>
<dbReference type="InterPro" id="IPR015421">
    <property type="entry name" value="PyrdxlP-dep_Trfase_major"/>
</dbReference>
<dbReference type="STRING" id="490629.SAMN05216266_12340"/>
<evidence type="ECO:0000256" key="5">
    <source>
        <dbReference type="RuleBase" id="RU004508"/>
    </source>
</evidence>
<evidence type="ECO:0000313" key="6">
    <source>
        <dbReference type="EMBL" id="SFB59136.1"/>
    </source>
</evidence>
<dbReference type="GO" id="GO:0030170">
    <property type="term" value="F:pyridoxal phosphate binding"/>
    <property type="evidence" value="ECO:0007669"/>
    <property type="project" value="TreeGrafter"/>
</dbReference>
<dbReference type="InterPro" id="IPR015422">
    <property type="entry name" value="PyrdxlP-dep_Trfase_small"/>
</dbReference>
<evidence type="ECO:0000256" key="2">
    <source>
        <dbReference type="ARBA" id="ARBA00023194"/>
    </source>
</evidence>
<dbReference type="PANTHER" id="PTHR30244">
    <property type="entry name" value="TRANSAMINASE"/>
    <property type="match status" value="1"/>
</dbReference>
<dbReference type="InterPro" id="IPR000653">
    <property type="entry name" value="DegT/StrS_aminotransferase"/>
</dbReference>
<dbReference type="InterPro" id="IPR015424">
    <property type="entry name" value="PyrdxlP-dep_Trfase"/>
</dbReference>
<dbReference type="SUPFAM" id="SSF53383">
    <property type="entry name" value="PLP-dependent transferases"/>
    <property type="match status" value="1"/>
</dbReference>
<feature type="active site" description="Proton acceptor" evidence="3">
    <location>
        <position position="198"/>
    </location>
</feature>
<keyword evidence="4 5" id="KW-0663">Pyridoxal phosphate</keyword>
<dbReference type="Proteomes" id="UP000243799">
    <property type="component" value="Unassembled WGS sequence"/>
</dbReference>
<dbReference type="AlphaFoldDB" id="A0A1I1CAY0"/>
<dbReference type="CDD" id="cd00616">
    <property type="entry name" value="AHBA_syn"/>
    <property type="match status" value="1"/>
</dbReference>
<dbReference type="GO" id="GO:0008483">
    <property type="term" value="F:transaminase activity"/>
    <property type="evidence" value="ECO:0007669"/>
    <property type="project" value="TreeGrafter"/>
</dbReference>
<dbReference type="Gene3D" id="3.40.640.10">
    <property type="entry name" value="Type I PLP-dependent aspartate aminotransferase-like (Major domain)"/>
    <property type="match status" value="1"/>
</dbReference>
<evidence type="ECO:0000313" key="7">
    <source>
        <dbReference type="Proteomes" id="UP000243799"/>
    </source>
</evidence>
<comment type="cofactor">
    <cofactor evidence="1">
        <name>pyridoxal 5'-phosphate</name>
        <dbReference type="ChEBI" id="CHEBI:597326"/>
    </cofactor>
</comment>
<dbReference type="EMBL" id="FOKG01000023">
    <property type="protein sequence ID" value="SFB59136.1"/>
    <property type="molecule type" value="Genomic_DNA"/>
</dbReference>
<evidence type="ECO:0000256" key="4">
    <source>
        <dbReference type="PIRSR" id="PIRSR000390-2"/>
    </source>
</evidence>
<dbReference type="Gene3D" id="3.90.1150.10">
    <property type="entry name" value="Aspartate Aminotransferase, domain 1"/>
    <property type="match status" value="1"/>
</dbReference>
<dbReference type="Pfam" id="PF01041">
    <property type="entry name" value="DegT_DnrJ_EryC1"/>
    <property type="match status" value="1"/>
</dbReference>
<keyword evidence="7" id="KW-1185">Reference proteome</keyword>
<evidence type="ECO:0000256" key="1">
    <source>
        <dbReference type="ARBA" id="ARBA00001933"/>
    </source>
</evidence>
<dbReference type="PANTHER" id="PTHR30244:SF34">
    <property type="entry name" value="DTDP-4-AMINO-4,6-DIDEOXYGALACTOSE TRANSAMINASE"/>
    <property type="match status" value="1"/>
</dbReference>